<proteinExistence type="predicted"/>
<keyword evidence="1" id="KW-0812">Transmembrane</keyword>
<evidence type="ECO:0000313" key="3">
    <source>
        <dbReference type="Proteomes" id="UP000270296"/>
    </source>
</evidence>
<evidence type="ECO:0000313" key="2">
    <source>
        <dbReference type="EMBL" id="VDP49647.1"/>
    </source>
</evidence>
<gene>
    <name evidence="2" type="ORF">SBAD_LOCUS12560</name>
</gene>
<feature type="transmembrane region" description="Helical" evidence="1">
    <location>
        <begin position="12"/>
        <end position="39"/>
    </location>
</feature>
<dbReference type="AlphaFoldDB" id="A0A183J9L2"/>
<keyword evidence="1" id="KW-1133">Transmembrane helix</keyword>
<dbReference type="WBParaSite" id="SBAD_0001296901-mRNA-1">
    <property type="protein sequence ID" value="SBAD_0001296901-mRNA-1"/>
    <property type="gene ID" value="SBAD_0001296901"/>
</dbReference>
<protein>
    <submittedName>
        <fullName evidence="4">Ephrin RBD domain-containing protein</fullName>
    </submittedName>
</protein>
<sequence length="127" mass="14305">MVVQDLGCDARFVFQTVPVAAGCAFGAIVLLTVVVYGYYRCKRRLINDVSSWAPMMSLSQDFHWESCPDILTLQDRPVLKDDSGFLEDFKPDASCDTLSFVSTAMKRDASSYYFLTLDSEHMIHDNS</sequence>
<dbReference type="EMBL" id="UZAM01018136">
    <property type="protein sequence ID" value="VDP49647.1"/>
    <property type="molecule type" value="Genomic_DNA"/>
</dbReference>
<reference evidence="4" key="1">
    <citation type="submission" date="2016-06" db="UniProtKB">
        <authorList>
            <consortium name="WormBaseParasite"/>
        </authorList>
    </citation>
    <scope>IDENTIFICATION</scope>
</reference>
<reference evidence="2 3" key="2">
    <citation type="submission" date="2018-11" db="EMBL/GenBank/DDBJ databases">
        <authorList>
            <consortium name="Pathogen Informatics"/>
        </authorList>
    </citation>
    <scope>NUCLEOTIDE SEQUENCE [LARGE SCALE GENOMIC DNA]</scope>
</reference>
<organism evidence="4">
    <name type="scientific">Soboliphyme baturini</name>
    <dbReference type="NCBI Taxonomy" id="241478"/>
    <lineage>
        <taxon>Eukaryota</taxon>
        <taxon>Metazoa</taxon>
        <taxon>Ecdysozoa</taxon>
        <taxon>Nematoda</taxon>
        <taxon>Enoplea</taxon>
        <taxon>Dorylaimia</taxon>
        <taxon>Dioctophymatida</taxon>
        <taxon>Dioctophymatoidea</taxon>
        <taxon>Soboliphymatidae</taxon>
        <taxon>Soboliphyme</taxon>
    </lineage>
</organism>
<evidence type="ECO:0000256" key="1">
    <source>
        <dbReference type="SAM" id="Phobius"/>
    </source>
</evidence>
<name>A0A183J9L2_9BILA</name>
<evidence type="ECO:0000313" key="4">
    <source>
        <dbReference type="WBParaSite" id="SBAD_0001296901-mRNA-1"/>
    </source>
</evidence>
<dbReference type="Proteomes" id="UP000270296">
    <property type="component" value="Unassembled WGS sequence"/>
</dbReference>
<keyword evidence="3" id="KW-1185">Reference proteome</keyword>
<keyword evidence="1" id="KW-0472">Membrane</keyword>
<accession>A0A183J9L2</accession>